<dbReference type="SUPFAM" id="SSF46689">
    <property type="entry name" value="Homeodomain-like"/>
    <property type="match status" value="1"/>
</dbReference>
<feature type="transmembrane region" description="Helical" evidence="6">
    <location>
        <begin position="334"/>
        <end position="357"/>
    </location>
</feature>
<dbReference type="CDD" id="cd06225">
    <property type="entry name" value="HAMP"/>
    <property type="match status" value="1"/>
</dbReference>
<dbReference type="InterPro" id="IPR009057">
    <property type="entry name" value="Homeodomain-like_sf"/>
</dbReference>
<dbReference type="PANTHER" id="PTHR43156">
    <property type="entry name" value="STAGE II SPORULATION PROTEIN E-RELATED"/>
    <property type="match status" value="1"/>
</dbReference>
<feature type="transmembrane region" description="Helical" evidence="6">
    <location>
        <begin position="160"/>
        <end position="181"/>
    </location>
</feature>
<gene>
    <name evidence="8" type="ORF">E6K74_12305</name>
</gene>
<evidence type="ECO:0000256" key="2">
    <source>
        <dbReference type="ARBA" id="ARBA00022553"/>
    </source>
</evidence>
<dbReference type="GO" id="GO:0016791">
    <property type="term" value="F:phosphatase activity"/>
    <property type="evidence" value="ECO:0007669"/>
    <property type="project" value="TreeGrafter"/>
</dbReference>
<protein>
    <submittedName>
        <fullName evidence="8">HAMP domain-containing protein</fullName>
    </submittedName>
</protein>
<dbReference type="InterPro" id="IPR003594">
    <property type="entry name" value="HATPase_dom"/>
</dbReference>
<evidence type="ECO:0000256" key="6">
    <source>
        <dbReference type="SAM" id="Phobius"/>
    </source>
</evidence>
<dbReference type="Gene3D" id="3.60.40.10">
    <property type="entry name" value="PPM-type phosphatase domain"/>
    <property type="match status" value="1"/>
</dbReference>
<dbReference type="Pfam" id="PF00672">
    <property type="entry name" value="HAMP"/>
    <property type="match status" value="1"/>
</dbReference>
<dbReference type="EMBL" id="VBOU01000101">
    <property type="protein sequence ID" value="TMQ52437.1"/>
    <property type="molecule type" value="Genomic_DNA"/>
</dbReference>
<feature type="domain" description="HAMP" evidence="7">
    <location>
        <begin position="354"/>
        <end position="406"/>
    </location>
</feature>
<dbReference type="SUPFAM" id="SSF55874">
    <property type="entry name" value="ATPase domain of HSP90 chaperone/DNA topoisomerase II/histidine kinase"/>
    <property type="match status" value="1"/>
</dbReference>
<dbReference type="SMART" id="SM00304">
    <property type="entry name" value="HAMP"/>
    <property type="match status" value="1"/>
</dbReference>
<evidence type="ECO:0000256" key="3">
    <source>
        <dbReference type="ARBA" id="ARBA00022679"/>
    </source>
</evidence>
<dbReference type="GO" id="GO:0016020">
    <property type="term" value="C:membrane"/>
    <property type="evidence" value="ECO:0007669"/>
    <property type="project" value="UniProtKB-SubCell"/>
</dbReference>
<dbReference type="InterPro" id="IPR052016">
    <property type="entry name" value="Bact_Sigma-Reg"/>
</dbReference>
<dbReference type="SUPFAM" id="SSF158472">
    <property type="entry name" value="HAMP domain-like"/>
    <property type="match status" value="1"/>
</dbReference>
<proteinExistence type="predicted"/>
<evidence type="ECO:0000256" key="5">
    <source>
        <dbReference type="ARBA" id="ARBA00022801"/>
    </source>
</evidence>
<dbReference type="Gene3D" id="3.30.565.10">
    <property type="entry name" value="Histidine kinase-like ATPase, C-terminal domain"/>
    <property type="match status" value="1"/>
</dbReference>
<dbReference type="GO" id="GO:0007165">
    <property type="term" value="P:signal transduction"/>
    <property type="evidence" value="ECO:0007669"/>
    <property type="project" value="InterPro"/>
</dbReference>
<reference evidence="8 9" key="1">
    <citation type="journal article" date="2019" name="Nat. Microbiol.">
        <title>Mediterranean grassland soil C-N compound turnover is dependent on rainfall and depth, and is mediated by genomically divergent microorganisms.</title>
        <authorList>
            <person name="Diamond S."/>
            <person name="Andeer P.F."/>
            <person name="Li Z."/>
            <person name="Crits-Christoph A."/>
            <person name="Burstein D."/>
            <person name="Anantharaman K."/>
            <person name="Lane K.R."/>
            <person name="Thomas B.C."/>
            <person name="Pan C."/>
            <person name="Northen T.R."/>
            <person name="Banfield J.F."/>
        </authorList>
    </citation>
    <scope>NUCLEOTIDE SEQUENCE [LARGE SCALE GENOMIC DNA]</scope>
    <source>
        <strain evidence="8">WS_4</strain>
    </source>
</reference>
<dbReference type="InterPro" id="IPR003660">
    <property type="entry name" value="HAMP_dom"/>
</dbReference>
<keyword evidence="5" id="KW-0378">Hydrolase</keyword>
<dbReference type="Pfam" id="PF07228">
    <property type="entry name" value="SpoIIE"/>
    <property type="match status" value="1"/>
</dbReference>
<dbReference type="InterPro" id="IPR001932">
    <property type="entry name" value="PPM-type_phosphatase-like_dom"/>
</dbReference>
<evidence type="ECO:0000259" key="7">
    <source>
        <dbReference type="PROSITE" id="PS50885"/>
    </source>
</evidence>
<dbReference type="CDD" id="cd16936">
    <property type="entry name" value="HATPase_RsbW-like"/>
    <property type="match status" value="1"/>
</dbReference>
<keyword evidence="4" id="KW-0418">Kinase</keyword>
<dbReference type="Gene3D" id="6.10.340.10">
    <property type="match status" value="1"/>
</dbReference>
<dbReference type="SUPFAM" id="SSF81606">
    <property type="entry name" value="PP2C-like"/>
    <property type="match status" value="1"/>
</dbReference>
<dbReference type="InterPro" id="IPR036890">
    <property type="entry name" value="HATPase_C_sf"/>
</dbReference>
<evidence type="ECO:0000256" key="4">
    <source>
        <dbReference type="ARBA" id="ARBA00022777"/>
    </source>
</evidence>
<organism evidence="8 9">
    <name type="scientific">Eiseniibacteriota bacterium</name>
    <dbReference type="NCBI Taxonomy" id="2212470"/>
    <lineage>
        <taxon>Bacteria</taxon>
        <taxon>Candidatus Eiseniibacteriota</taxon>
    </lineage>
</organism>
<keyword evidence="2" id="KW-0597">Phosphoprotein</keyword>
<keyword evidence="6" id="KW-0812">Transmembrane</keyword>
<dbReference type="GO" id="GO:0016301">
    <property type="term" value="F:kinase activity"/>
    <property type="evidence" value="ECO:0007669"/>
    <property type="project" value="UniProtKB-KW"/>
</dbReference>
<dbReference type="Pfam" id="PF13384">
    <property type="entry name" value="HTH_23"/>
    <property type="match status" value="1"/>
</dbReference>
<dbReference type="InterPro" id="IPR036457">
    <property type="entry name" value="PPM-type-like_dom_sf"/>
</dbReference>
<comment type="caution">
    <text evidence="8">The sequence shown here is derived from an EMBL/GenBank/DDBJ whole genome shotgun (WGS) entry which is preliminary data.</text>
</comment>
<keyword evidence="3" id="KW-0808">Transferase</keyword>
<dbReference type="AlphaFoldDB" id="A0A538SM56"/>
<accession>A0A538SM56</accession>
<dbReference type="Pfam" id="PF13581">
    <property type="entry name" value="HATPase_c_2"/>
    <property type="match status" value="1"/>
</dbReference>
<dbReference type="PANTHER" id="PTHR43156:SF2">
    <property type="entry name" value="STAGE II SPORULATION PROTEIN E"/>
    <property type="match status" value="1"/>
</dbReference>
<dbReference type="SMART" id="SM00331">
    <property type="entry name" value="PP2C_SIG"/>
    <property type="match status" value="1"/>
</dbReference>
<evidence type="ECO:0000256" key="1">
    <source>
        <dbReference type="ARBA" id="ARBA00004370"/>
    </source>
</evidence>
<sequence>MSPRAGPTRRFRLQVPAEDRHLAEIRDFIQDVGEKIQIPGKILANTKLAVDEACTNIVKHGYKGKTGFIEVVVTGNQREFSMEIRDQGESFDLRNVKSPDLKMYVETRKRGGLGVFLMNQLMDDVRYRGGPDGNVLTMSKRLGRGRRRVGGGGRPRSLRFAYTLQAFGAMTFLVAVAFGVIHARQMQSIQGEAISHARSVARGLALPAAEVLSRPEPMSIEQTLLNQSIRAALRANPEYVSARVLDTAGRVWGSNRFEELFTTERSGLRQGSGAGLGNQWAPPRYLVNNGVGTIVEPVRAGSTGKALATVIGYVQIGISEQVIGARIAAARAELAGIALLTLFLGCVLSMLLIGIFVRPIQALSDSVRAIGEGTMVADVGASGNEEIDEIARAFNEITAKFRAAQGNLVEQERLQKEMQVAQEIQQSLLPRSVPELEGYEIGALYRAAKEVGGDYYDFVQVDERTVGVVVADVSGKGVPGSLVMTMIRTALRMEARGNRSASDVMARMNTFVTEDMKKGMFVTMFYVVLDSVNRVVTYASAGHNPMILYRGESDATYFLKPKGIPVGIDAPDADLFRRTISVERLTLKQEDMIVIYTDGITEAMNPNREQFGEARLLGAIKRHAHLTAQEFSEALDREIHEFTAGALQNDDITLVAIKEKVQPEQRIESTRRELFRLVEQEGVPVAEACDRLQVAQSTYYRYRRRVAEVGGEEGLKSIRPRSGLARASLEEEAAILSLVKAEPLMGAKRVAELLRATGRSGPNLTPAAVYATLRRHGLNTKEKRLEFAQNGTDRRMARLAQALSGAARADRAPEGQGGGE</sequence>
<evidence type="ECO:0000313" key="9">
    <source>
        <dbReference type="Proteomes" id="UP000319829"/>
    </source>
</evidence>
<evidence type="ECO:0000313" key="8">
    <source>
        <dbReference type="EMBL" id="TMQ52437.1"/>
    </source>
</evidence>
<name>A0A538SM56_UNCEI</name>
<keyword evidence="6" id="KW-1133">Transmembrane helix</keyword>
<keyword evidence="6" id="KW-0472">Membrane</keyword>
<dbReference type="Proteomes" id="UP000319829">
    <property type="component" value="Unassembled WGS sequence"/>
</dbReference>
<dbReference type="PROSITE" id="PS50885">
    <property type="entry name" value="HAMP"/>
    <property type="match status" value="1"/>
</dbReference>
<comment type="subcellular location">
    <subcellularLocation>
        <location evidence="1">Membrane</location>
    </subcellularLocation>
</comment>